<feature type="region of interest" description="Disordered" evidence="2">
    <location>
        <begin position="1063"/>
        <end position="1100"/>
    </location>
</feature>
<feature type="compositionally biased region" description="Basic and acidic residues" evidence="2">
    <location>
        <begin position="927"/>
        <end position="946"/>
    </location>
</feature>
<evidence type="ECO:0000256" key="2">
    <source>
        <dbReference type="SAM" id="MobiDB-lite"/>
    </source>
</evidence>
<feature type="compositionally biased region" description="Polar residues" evidence="2">
    <location>
        <begin position="947"/>
        <end position="965"/>
    </location>
</feature>
<dbReference type="AlphaFoldDB" id="A0A078A793"/>
<feature type="coiled-coil region" evidence="1">
    <location>
        <begin position="142"/>
        <end position="179"/>
    </location>
</feature>
<dbReference type="EMBL" id="CCKQ01006789">
    <property type="protein sequence ID" value="CDW78119.1"/>
    <property type="molecule type" value="Genomic_DNA"/>
</dbReference>
<evidence type="ECO:0000313" key="3">
    <source>
        <dbReference type="EMBL" id="CDW78119.1"/>
    </source>
</evidence>
<dbReference type="Proteomes" id="UP000039865">
    <property type="component" value="Unassembled WGS sequence"/>
</dbReference>
<organism evidence="3 4">
    <name type="scientific">Stylonychia lemnae</name>
    <name type="common">Ciliate</name>
    <dbReference type="NCBI Taxonomy" id="5949"/>
    <lineage>
        <taxon>Eukaryota</taxon>
        <taxon>Sar</taxon>
        <taxon>Alveolata</taxon>
        <taxon>Ciliophora</taxon>
        <taxon>Intramacronucleata</taxon>
        <taxon>Spirotrichea</taxon>
        <taxon>Stichotrichia</taxon>
        <taxon>Sporadotrichida</taxon>
        <taxon>Oxytrichidae</taxon>
        <taxon>Stylonychinae</taxon>
        <taxon>Stylonychia</taxon>
    </lineage>
</organism>
<feature type="compositionally biased region" description="Polar residues" evidence="2">
    <location>
        <begin position="1063"/>
        <end position="1077"/>
    </location>
</feature>
<accession>A0A078A793</accession>
<dbReference type="InParanoid" id="A0A078A793"/>
<keyword evidence="4" id="KW-1185">Reference proteome</keyword>
<evidence type="ECO:0000256" key="1">
    <source>
        <dbReference type="SAM" id="Coils"/>
    </source>
</evidence>
<sequence length="1191" mass="140209">MSNKLGNFEVPENLTEVKQLNDQILEMIEQNQGKSQKSQKNQKRWTIIRQGLQHTLSTDPDNIKSNDQDNTSQLQSNFDEGKIITDIKVKLANYIQTQHEEKFQQMIGNLSTNIMNESRTTFNGSTRSLRSTQINMLFDQSKELLKRKCDKFKNQLQAKKELLKNYEAELEKLRSANQVNVNISSSSNNSLNVTSLILNSQFHSSLIGNGDNQSPNKLMNSTIITSNESILDYTNLSSLSGRLDILKMKLVHIAERSLEAYRENTVLKSMLRKSRLQRECDRKDRIRIGDSLAAVEKIVYSIENIKYLDSGRKISVDGMNQSHRFIFNKDRDKMQQMLTRCNERLKIEEEQTQEMLHKYLQHLRKVKIFQQDLIHMRILKKQQDSQQKQLTLIMRNRRQEYLVLRNIYGIHHLKRIIEMKQNLQYSNEFEFEQQMQEQIKMYQFQMLQCKIISYESVNSQPSIIAMGQRSGEQSPTLQSFNNQTAFDQYLMFRNFFQETYQNGGSELKASKPVNMSFDYVLENYQKVFIRQQFLNNRIHHTQQEKQLCRIQLINSKILMFKLQQNLREQQEHNLDNDKDKSDSQNMLKEKLAKIIQSKALNVEQIAEKIKQMAGILMFFERTLMYLTQRTVGPYVTHIQTLVTQVKIDKDLIATIEKYKNQDNSKIKLFSSKDKLNIFAIRLQIDQQFLQIFFEYKEDIIQMIHQLENLNKQIEDIRQITYPRKKNLTIKNALAEFKKYFISLNQNVNENFNIEQLEEIKNAVMEMLEDTNETEEGDDYGDEGIQEKFKTPELLDRVSYKYQNSQINTDDQNLTIIDESNFKDNDSETQEFNRQLRKTQQNGSQIGKAMKERRRNKQMYQSVEVTDEIRIMKQKNRLVNFEREELKFMSNLKSKIKKDYDRIKYEIPLQQVPSPTLEKRLLMSQVKPKCDHPTERQSISTRRDIQSSRRVQQPTQHSTNQTAVSTRTKHRTDDLDQFPSIISDVNSLSRKQNNPVYSSRYLSQKQDQTLNKIPSVSQINSTPNQSQKNLVIGQVQKFVNEKSLRYMRQYKFEGQQMKNQRRINISNSIVNPKLNQIDTRNEQKSSNRNSVNLRESNPTSVKNATSEALRVYLQKQKRIKRRNIEGGYNMIHSDNSLVNIQLNYPQMFQTQDTKSQVIYHLDNSIDSQSLILASSYNNQSVNSDGILPQLPK</sequence>
<name>A0A078A793_STYLE</name>
<feature type="region of interest" description="Disordered" evidence="2">
    <location>
        <begin position="925"/>
        <end position="977"/>
    </location>
</feature>
<reference evidence="3 4" key="1">
    <citation type="submission" date="2014-06" db="EMBL/GenBank/DDBJ databases">
        <authorList>
            <person name="Swart Estienne"/>
        </authorList>
    </citation>
    <scope>NUCLEOTIDE SEQUENCE [LARGE SCALE GENOMIC DNA]</scope>
    <source>
        <strain evidence="3 4">130c</strain>
    </source>
</reference>
<keyword evidence="1" id="KW-0175">Coiled coil</keyword>
<proteinExistence type="predicted"/>
<feature type="compositionally biased region" description="Polar residues" evidence="2">
    <location>
        <begin position="1085"/>
        <end position="1100"/>
    </location>
</feature>
<evidence type="ECO:0000313" key="4">
    <source>
        <dbReference type="Proteomes" id="UP000039865"/>
    </source>
</evidence>
<gene>
    <name evidence="3" type="primary">Contig1360.g1492</name>
    <name evidence="3" type="ORF">STYLEM_7090</name>
</gene>
<protein>
    <submittedName>
        <fullName evidence="3">Uncharacterized protein</fullName>
    </submittedName>
</protein>